<dbReference type="SMART" id="SM00448">
    <property type="entry name" value="REC"/>
    <property type="match status" value="1"/>
</dbReference>
<evidence type="ECO:0000256" key="1">
    <source>
        <dbReference type="ARBA" id="ARBA00022527"/>
    </source>
</evidence>
<dbReference type="InterPro" id="IPR058245">
    <property type="entry name" value="NreC/VraR/RcsB-like_REC"/>
</dbReference>
<dbReference type="Pfam" id="PF00072">
    <property type="entry name" value="Response_reg"/>
    <property type="match status" value="1"/>
</dbReference>
<keyword evidence="2" id="KW-0597">Phosphoprotein</keyword>
<organism evidence="4 5">
    <name type="scientific">Nocardioides koreensis</name>
    <dbReference type="NCBI Taxonomy" id="433651"/>
    <lineage>
        <taxon>Bacteria</taxon>
        <taxon>Bacillati</taxon>
        <taxon>Actinomycetota</taxon>
        <taxon>Actinomycetes</taxon>
        <taxon>Propionibacteriales</taxon>
        <taxon>Nocardioidaceae</taxon>
        <taxon>Nocardioides</taxon>
    </lineage>
</organism>
<proteinExistence type="predicted"/>
<dbReference type="Gene3D" id="3.30.565.10">
    <property type="entry name" value="Histidine kinase-like ATPase, C-terminal domain"/>
    <property type="match status" value="1"/>
</dbReference>
<dbReference type="PANTHER" id="PTHR35526:SF3">
    <property type="entry name" value="ANTI-SIGMA-F FACTOR RSBW"/>
    <property type="match status" value="1"/>
</dbReference>
<protein>
    <recommendedName>
        <fullName evidence="3">Response regulatory domain-containing protein</fullName>
    </recommendedName>
</protein>
<dbReference type="CDD" id="cd16936">
    <property type="entry name" value="HATPase_RsbW-like"/>
    <property type="match status" value="1"/>
</dbReference>
<dbReference type="InterPro" id="IPR001789">
    <property type="entry name" value="Sig_transdc_resp-reg_receiver"/>
</dbReference>
<name>A0ABN3A1Q3_9ACTN</name>
<keyword evidence="1" id="KW-0418">Kinase</keyword>
<dbReference type="InterPro" id="IPR003594">
    <property type="entry name" value="HATPase_dom"/>
</dbReference>
<dbReference type="PROSITE" id="PS50110">
    <property type="entry name" value="RESPONSE_REGULATORY"/>
    <property type="match status" value="1"/>
</dbReference>
<evidence type="ECO:0000259" key="3">
    <source>
        <dbReference type="PROSITE" id="PS50110"/>
    </source>
</evidence>
<dbReference type="InterPro" id="IPR011006">
    <property type="entry name" value="CheY-like_superfamily"/>
</dbReference>
<dbReference type="SUPFAM" id="SSF52172">
    <property type="entry name" value="CheY-like"/>
    <property type="match status" value="1"/>
</dbReference>
<comment type="caution">
    <text evidence="4">The sequence shown here is derived from an EMBL/GenBank/DDBJ whole genome shotgun (WGS) entry which is preliminary data.</text>
</comment>
<reference evidence="4 5" key="1">
    <citation type="journal article" date="2019" name="Int. J. Syst. Evol. Microbiol.">
        <title>The Global Catalogue of Microorganisms (GCM) 10K type strain sequencing project: providing services to taxonomists for standard genome sequencing and annotation.</title>
        <authorList>
            <consortium name="The Broad Institute Genomics Platform"/>
            <consortium name="The Broad Institute Genome Sequencing Center for Infectious Disease"/>
            <person name="Wu L."/>
            <person name="Ma J."/>
        </authorList>
    </citation>
    <scope>NUCLEOTIDE SEQUENCE [LARGE SCALE GENOMIC DNA]</scope>
    <source>
        <strain evidence="4 5">JCM 16022</strain>
    </source>
</reference>
<dbReference type="Pfam" id="PF13581">
    <property type="entry name" value="HATPase_c_2"/>
    <property type="match status" value="1"/>
</dbReference>
<dbReference type="EMBL" id="BAAAQR010000012">
    <property type="protein sequence ID" value="GAA2152131.1"/>
    <property type="molecule type" value="Genomic_DNA"/>
</dbReference>
<evidence type="ECO:0000256" key="2">
    <source>
        <dbReference type="PROSITE-ProRule" id="PRU00169"/>
    </source>
</evidence>
<dbReference type="CDD" id="cd17535">
    <property type="entry name" value="REC_NarL-like"/>
    <property type="match status" value="1"/>
</dbReference>
<keyword evidence="5" id="KW-1185">Reference proteome</keyword>
<accession>A0ABN3A1Q3</accession>
<keyword evidence="1" id="KW-0808">Transferase</keyword>
<dbReference type="InterPro" id="IPR050267">
    <property type="entry name" value="Anti-sigma-factor_SerPK"/>
</dbReference>
<dbReference type="Gene3D" id="3.40.50.2300">
    <property type="match status" value="1"/>
</dbReference>
<dbReference type="InterPro" id="IPR036890">
    <property type="entry name" value="HATPase_C_sf"/>
</dbReference>
<gene>
    <name evidence="4" type="ORF">GCM10009844_35140</name>
</gene>
<evidence type="ECO:0000313" key="4">
    <source>
        <dbReference type="EMBL" id="GAA2152131.1"/>
    </source>
</evidence>
<dbReference type="SUPFAM" id="SSF55874">
    <property type="entry name" value="ATPase domain of HSP90 chaperone/DNA topoisomerase II/histidine kinase"/>
    <property type="match status" value="1"/>
</dbReference>
<keyword evidence="1" id="KW-0723">Serine/threonine-protein kinase</keyword>
<dbReference type="Proteomes" id="UP001501771">
    <property type="component" value="Unassembled WGS sequence"/>
</dbReference>
<sequence>MAIRVLLVDDVVDVRRLLRTALRFRGGFEVVGEASDGGEAVHLADSLQPDVVVLDLGLPDIAGREVLSRIREQSPQSKVVVFSGGDTEDRAWITSNVEGYVLKDAELDHLVDLLESVGRRRENETTLDLPQALTSAAAARRFVRKTVSDWGLGPLLDDALLVASELAANAVTHANSSCRLRLSLTDASFRIDVIDTGAGTPEPQPSSYTEEHGRGLHLIAALTTAWGLEIIPGEGKVVWAELARPH</sequence>
<feature type="modified residue" description="4-aspartylphosphate" evidence="2">
    <location>
        <position position="55"/>
    </location>
</feature>
<dbReference type="PANTHER" id="PTHR35526">
    <property type="entry name" value="ANTI-SIGMA-F FACTOR RSBW-RELATED"/>
    <property type="match status" value="1"/>
</dbReference>
<dbReference type="RefSeq" id="WP_344155292.1">
    <property type="nucleotide sequence ID" value="NZ_BAAAQR010000012.1"/>
</dbReference>
<feature type="domain" description="Response regulatory" evidence="3">
    <location>
        <begin position="4"/>
        <end position="118"/>
    </location>
</feature>
<evidence type="ECO:0000313" key="5">
    <source>
        <dbReference type="Proteomes" id="UP001501771"/>
    </source>
</evidence>